<sequence>MEMMKLGPVGDHRNGKNWEEVCSDRISHIFVSFDERALTSIQFGYAKTGAPVLSKKHGSSSNSHSTRIVRLNHVSEFITGISGQCFCGDIISLTFHTNQKAHEAFRSTSNTSMTTGREFHSGMLDRREFGGFFGSCSSSRLNSIGIYLKPIVAAVPSGFAQYRGLPFNWS</sequence>
<dbReference type="PROSITE" id="PS51752">
    <property type="entry name" value="JACALIN_LECTIN"/>
    <property type="match status" value="1"/>
</dbReference>
<evidence type="ECO:0000313" key="5">
    <source>
        <dbReference type="Proteomes" id="UP000008694"/>
    </source>
</evidence>
<gene>
    <name evidence="4" type="ORF">ARALYDRAFT_903775</name>
</gene>
<evidence type="ECO:0000256" key="2">
    <source>
        <dbReference type="ARBA" id="ARBA00022734"/>
    </source>
</evidence>
<dbReference type="EMBL" id="GL348716">
    <property type="protein sequence ID" value="EFH58184.1"/>
    <property type="molecule type" value="Genomic_DNA"/>
</dbReference>
<dbReference type="SUPFAM" id="SSF51101">
    <property type="entry name" value="Mannose-binding lectins"/>
    <property type="match status" value="1"/>
</dbReference>
<dbReference type="SMART" id="SM00915">
    <property type="entry name" value="Jacalin"/>
    <property type="match status" value="1"/>
</dbReference>
<feature type="domain" description="Jacalin-type lectin" evidence="3">
    <location>
        <begin position="3"/>
        <end position="150"/>
    </location>
</feature>
<dbReference type="HOGENOM" id="CLU_076205_0_1_1"/>
<dbReference type="KEGG" id="aly:9317991"/>
<dbReference type="GO" id="GO:0030246">
    <property type="term" value="F:carbohydrate binding"/>
    <property type="evidence" value="ECO:0007669"/>
    <property type="project" value="UniProtKB-KW"/>
</dbReference>
<proteinExistence type="inferred from homology"/>
<dbReference type="Proteomes" id="UP000008694">
    <property type="component" value="Unassembled WGS sequence"/>
</dbReference>
<evidence type="ECO:0000313" key="4">
    <source>
        <dbReference type="EMBL" id="EFH58184.1"/>
    </source>
</evidence>
<dbReference type="Pfam" id="PF01419">
    <property type="entry name" value="Jacalin"/>
    <property type="match status" value="1"/>
</dbReference>
<reference evidence="5" key="1">
    <citation type="journal article" date="2011" name="Nat. Genet.">
        <title>The Arabidopsis lyrata genome sequence and the basis of rapid genome size change.</title>
        <authorList>
            <person name="Hu T.T."/>
            <person name="Pattyn P."/>
            <person name="Bakker E.G."/>
            <person name="Cao J."/>
            <person name="Cheng J.-F."/>
            <person name="Clark R.M."/>
            <person name="Fahlgren N."/>
            <person name="Fawcett J.A."/>
            <person name="Grimwood J."/>
            <person name="Gundlach H."/>
            <person name="Haberer G."/>
            <person name="Hollister J.D."/>
            <person name="Ossowski S."/>
            <person name="Ottilar R.P."/>
            <person name="Salamov A.A."/>
            <person name="Schneeberger K."/>
            <person name="Spannagl M."/>
            <person name="Wang X."/>
            <person name="Yang L."/>
            <person name="Nasrallah M.E."/>
            <person name="Bergelson J."/>
            <person name="Carrington J.C."/>
            <person name="Gaut B.S."/>
            <person name="Schmutz J."/>
            <person name="Mayer K.F.X."/>
            <person name="Van de Peer Y."/>
            <person name="Grigoriev I.V."/>
            <person name="Nordborg M."/>
            <person name="Weigel D."/>
            <person name="Guo Y.-L."/>
        </authorList>
    </citation>
    <scope>NUCLEOTIDE SEQUENCE [LARGE SCALE GENOMIC DNA]</scope>
    <source>
        <strain evidence="5">cv. MN47</strain>
    </source>
</reference>
<comment type="similarity">
    <text evidence="1">Belongs to the jacalin lectin family.</text>
</comment>
<dbReference type="PANTHER" id="PTHR47293">
    <property type="entry name" value="JACALIN-RELATED LECTIN 3"/>
    <property type="match status" value="1"/>
</dbReference>
<dbReference type="Gramene" id="scaffold_403276.1">
    <property type="protein sequence ID" value="scaffold_403276.1"/>
    <property type="gene ID" value="scaffold_403276.1"/>
</dbReference>
<protein>
    <recommendedName>
        <fullName evidence="3">Jacalin-type lectin domain-containing protein</fullName>
    </recommendedName>
</protein>
<dbReference type="InterPro" id="IPR036404">
    <property type="entry name" value="Jacalin-like_lectin_dom_sf"/>
</dbReference>
<dbReference type="InterPro" id="IPR001229">
    <property type="entry name" value="Jacalin-like_lectin_dom"/>
</dbReference>
<evidence type="ECO:0000256" key="1">
    <source>
        <dbReference type="ARBA" id="ARBA00006568"/>
    </source>
</evidence>
<keyword evidence="2" id="KW-0430">Lectin</keyword>
<dbReference type="PANTHER" id="PTHR47293:SF70">
    <property type="entry name" value="JACALIN-RELATED LECTIN 24-RELATED"/>
    <property type="match status" value="1"/>
</dbReference>
<dbReference type="Gene3D" id="2.100.10.30">
    <property type="entry name" value="Jacalin-like lectin domain"/>
    <property type="match status" value="1"/>
</dbReference>
<name>D7LKH8_ARALL</name>
<dbReference type="OrthoDB" id="581739at2759"/>
<dbReference type="eggNOG" id="ENOG502S91T">
    <property type="taxonomic scope" value="Eukaryota"/>
</dbReference>
<accession>D7LKH8</accession>
<keyword evidence="5" id="KW-1185">Reference proteome</keyword>
<dbReference type="AlphaFoldDB" id="D7LKH8"/>
<evidence type="ECO:0000259" key="3">
    <source>
        <dbReference type="PROSITE" id="PS51752"/>
    </source>
</evidence>
<organism evidence="5">
    <name type="scientific">Arabidopsis lyrata subsp. lyrata</name>
    <name type="common">Lyre-leaved rock-cress</name>
    <dbReference type="NCBI Taxonomy" id="81972"/>
    <lineage>
        <taxon>Eukaryota</taxon>
        <taxon>Viridiplantae</taxon>
        <taxon>Streptophyta</taxon>
        <taxon>Embryophyta</taxon>
        <taxon>Tracheophyta</taxon>
        <taxon>Spermatophyta</taxon>
        <taxon>Magnoliopsida</taxon>
        <taxon>eudicotyledons</taxon>
        <taxon>Gunneridae</taxon>
        <taxon>Pentapetalae</taxon>
        <taxon>rosids</taxon>
        <taxon>malvids</taxon>
        <taxon>Brassicales</taxon>
        <taxon>Brassicaceae</taxon>
        <taxon>Camelineae</taxon>
        <taxon>Arabidopsis</taxon>
    </lineage>
</organism>